<dbReference type="GO" id="GO:0005737">
    <property type="term" value="C:cytoplasm"/>
    <property type="evidence" value="ECO:0007669"/>
    <property type="project" value="TreeGrafter"/>
</dbReference>
<sequence>MKRIAFVKDNTKLWTVWAPIFEQKGYNVVLLNTFSKTDQDRLLTEHWDAFIWRAKHDPWIKNLAKRFLSFFDIQQKIKTFPSFHDYLHYDDKITQYYILKSKSIPTPETYIYFDKNEAFQFLESANFPVVYKASSGSGSGNVGLIKSKLQGKIFIQKAFGKGVKAFFREEPIHRYCYFQEFLRGNKGDYKIVCFGDRRITGFIRIKGEEEKDLSLPRDKHYKYDIPIDLLEFVSSVHRKLGSLPVMSYDILKNNEGEWVVTELGVIFGDINNWHYYTDSKIYERNSEGIFTELEKSELSNDELFIELLLKKWGWVD</sequence>
<evidence type="ECO:0000259" key="1">
    <source>
        <dbReference type="PROSITE" id="PS50975"/>
    </source>
</evidence>
<feature type="domain" description="ATP-grasp" evidence="1">
    <location>
        <begin position="96"/>
        <end position="290"/>
    </location>
</feature>
<dbReference type="Gene3D" id="3.30.1490.20">
    <property type="entry name" value="ATP-grasp fold, A domain"/>
    <property type="match status" value="1"/>
</dbReference>
<gene>
    <name evidence="2" type="ORF">MNBD_IGNAVI01-459</name>
</gene>
<dbReference type="PANTHER" id="PTHR21621:SF0">
    <property type="entry name" value="BETA-CITRYLGLUTAMATE SYNTHASE B-RELATED"/>
    <property type="match status" value="1"/>
</dbReference>
<dbReference type="GO" id="GO:0018169">
    <property type="term" value="F:ribosomal S6-glutamic acid ligase activity"/>
    <property type="evidence" value="ECO:0007669"/>
    <property type="project" value="TreeGrafter"/>
</dbReference>
<proteinExistence type="predicted"/>
<dbReference type="GO" id="GO:0005524">
    <property type="term" value="F:ATP binding"/>
    <property type="evidence" value="ECO:0007669"/>
    <property type="project" value="InterPro"/>
</dbReference>
<dbReference type="AlphaFoldDB" id="A0A3B1CS20"/>
<dbReference type="PROSITE" id="PS50975">
    <property type="entry name" value="ATP_GRASP"/>
    <property type="match status" value="1"/>
</dbReference>
<protein>
    <recommendedName>
        <fullName evidence="1">ATP-grasp domain-containing protein</fullName>
    </recommendedName>
</protein>
<dbReference type="EMBL" id="UOGD01000299">
    <property type="protein sequence ID" value="VAX25480.1"/>
    <property type="molecule type" value="Genomic_DNA"/>
</dbReference>
<dbReference type="InterPro" id="IPR013815">
    <property type="entry name" value="ATP_grasp_subdomain_1"/>
</dbReference>
<dbReference type="GO" id="GO:0009432">
    <property type="term" value="P:SOS response"/>
    <property type="evidence" value="ECO:0007669"/>
    <property type="project" value="TreeGrafter"/>
</dbReference>
<dbReference type="GO" id="GO:0046872">
    <property type="term" value="F:metal ion binding"/>
    <property type="evidence" value="ECO:0007669"/>
    <property type="project" value="InterPro"/>
</dbReference>
<reference evidence="2" key="1">
    <citation type="submission" date="2018-06" db="EMBL/GenBank/DDBJ databases">
        <authorList>
            <person name="Zhirakovskaya E."/>
        </authorList>
    </citation>
    <scope>NUCLEOTIDE SEQUENCE</scope>
</reference>
<name>A0A3B1CS20_9ZZZZ</name>
<dbReference type="SUPFAM" id="SSF56059">
    <property type="entry name" value="Glutathione synthetase ATP-binding domain-like"/>
    <property type="match status" value="1"/>
</dbReference>
<dbReference type="PANTHER" id="PTHR21621">
    <property type="entry name" value="RIBOSOMAL PROTEIN S6 MODIFICATION PROTEIN"/>
    <property type="match status" value="1"/>
</dbReference>
<accession>A0A3B1CS20</accession>
<dbReference type="InterPro" id="IPR011761">
    <property type="entry name" value="ATP-grasp"/>
</dbReference>
<evidence type="ECO:0000313" key="2">
    <source>
        <dbReference type="EMBL" id="VAX25480.1"/>
    </source>
</evidence>
<organism evidence="2">
    <name type="scientific">hydrothermal vent metagenome</name>
    <dbReference type="NCBI Taxonomy" id="652676"/>
    <lineage>
        <taxon>unclassified sequences</taxon>
        <taxon>metagenomes</taxon>
        <taxon>ecological metagenomes</taxon>
    </lineage>
</organism>